<evidence type="ECO:0008006" key="3">
    <source>
        <dbReference type="Google" id="ProtNLM"/>
    </source>
</evidence>
<dbReference type="GeneID" id="303485663"/>
<dbReference type="Proteomes" id="UP000258016">
    <property type="component" value="Chromosome"/>
</dbReference>
<protein>
    <recommendedName>
        <fullName evidence="3">Winged helix-turn-helix domain-containing protein</fullName>
    </recommendedName>
</protein>
<gene>
    <name evidence="1" type="ORF">B5J99_08785</name>
</gene>
<proteinExistence type="predicted"/>
<dbReference type="EMBL" id="CP020083">
    <property type="protein sequence ID" value="ASR51550.1"/>
    <property type="molecule type" value="Genomic_DNA"/>
</dbReference>
<dbReference type="PANTHER" id="PTHR30528:SF0">
    <property type="entry name" value="CYTOPLASMIC PROTEIN"/>
    <property type="match status" value="1"/>
</dbReference>
<keyword evidence="2" id="KW-1185">Reference proteome</keyword>
<dbReference type="RefSeq" id="WP_117352195.1">
    <property type="nucleotide sequence ID" value="NZ_CP020083.1"/>
</dbReference>
<evidence type="ECO:0000313" key="1">
    <source>
        <dbReference type="EMBL" id="ASR51550.1"/>
    </source>
</evidence>
<name>A0ABM6M6P3_9SPHN</name>
<reference evidence="1 2" key="1">
    <citation type="submission" date="2017-03" db="EMBL/GenBank/DDBJ databases">
        <title>Complete genome sequence of Blastomonas fulva degrading microcsystin LR.</title>
        <authorList>
            <person name="Lee H.-g."/>
            <person name="Jin L."/>
            <person name="oh H.-M."/>
        </authorList>
    </citation>
    <scope>NUCLEOTIDE SEQUENCE [LARGE SCALE GENOMIC DNA]</scope>
    <source>
        <strain evidence="1 2">T2</strain>
    </source>
</reference>
<organism evidence="1 2">
    <name type="scientific">Blastomonas fulva</name>
    <dbReference type="NCBI Taxonomy" id="1550728"/>
    <lineage>
        <taxon>Bacteria</taxon>
        <taxon>Pseudomonadati</taxon>
        <taxon>Pseudomonadota</taxon>
        <taxon>Alphaproteobacteria</taxon>
        <taxon>Sphingomonadales</taxon>
        <taxon>Sphingomonadaceae</taxon>
        <taxon>Blastomonas</taxon>
    </lineage>
</organism>
<evidence type="ECO:0000313" key="2">
    <source>
        <dbReference type="Proteomes" id="UP000258016"/>
    </source>
</evidence>
<dbReference type="Pfam" id="PF06224">
    <property type="entry name" value="AlkZ-like"/>
    <property type="match status" value="1"/>
</dbReference>
<dbReference type="InterPro" id="IPR009351">
    <property type="entry name" value="AlkZ-like"/>
</dbReference>
<sequence length="214" mass="23506">MTIQLSLHDARRIVLAAQGFGKRRAGQGASAHLHRALDRLGVVQIDSVNVLARAHYLPAYSRIGGYDLGELEQAAWGEKRNRRMFEYWAHEASLLPLDLHPLFRWRMARAERGEIGYSALRRFATVHRQKAQSVLARIAAEGPLAASDFEGGAGKDGWWAWAVFLRHFNAHPESSQVVGFVPLPLAGALAHVPAQLELVQALPLAAGQAQSLLG</sequence>
<dbReference type="PANTHER" id="PTHR30528">
    <property type="entry name" value="CYTOPLASMIC PROTEIN"/>
    <property type="match status" value="1"/>
</dbReference>
<accession>A0ABM6M6P3</accession>